<geneLocation type="plasmid" evidence="1 2">
    <name>pSA3</name>
</geneLocation>
<dbReference type="EMBL" id="CP017078">
    <property type="protein sequence ID" value="AOR81300.1"/>
    <property type="molecule type" value="Genomic_DNA"/>
</dbReference>
<evidence type="ECO:0000313" key="2">
    <source>
        <dbReference type="Proteomes" id="UP000094626"/>
    </source>
</evidence>
<dbReference type="KEGG" id="nre:BES08_31140"/>
<dbReference type="Gene3D" id="3.40.50.300">
    <property type="entry name" value="P-loop containing nucleotide triphosphate hydrolases"/>
    <property type="match status" value="1"/>
</dbReference>
<sequence length="285" mass="31872">MAETDRMTAPMSGGSALSQAFWIDFDEARQHVETLVELAHDEPDERPTCVVLVGQSGMGKTSILREAQRRIAHDFPEPLSIDDARYQPMLRTVIPSGSTALKINLTLLWKQGWPITGKTHRIADLKVVELLRRQHTRLIGIDNVHAILTASGRARRDTLDAFRFLMSEGNVPMVVAGLDVAADIFTEDVELAYRSIILRLKPWPQGAPTQRLIRVLGQGMGLIEPDRLAEPEVAGFLWEQSLGVTGNFKRLLHWGQKVAYQHGRARVEFADIREAAVLLPNYAAR</sequence>
<dbReference type="InterPro" id="IPR008868">
    <property type="entry name" value="TniB"/>
</dbReference>
<gene>
    <name evidence="1" type="ORF">BES08_31140</name>
</gene>
<dbReference type="InterPro" id="IPR027417">
    <property type="entry name" value="P-loop_NTPase"/>
</dbReference>
<reference evidence="2" key="1">
    <citation type="journal article" date="2017" name="J. Biotechnol.">
        <title>Complete genome sequence of Novosphingobium resinovorum SA1, a versatile xenobiotic-degrading bacterium capable of utilizing sulfanilic acid.</title>
        <authorList>
            <person name="Hegedus B."/>
            <person name="Kos P.B."/>
            <person name="Balint B."/>
            <person name="Maroti G."/>
            <person name="Gan H.M."/>
            <person name="Perei K."/>
            <person name="Rakhely G."/>
        </authorList>
    </citation>
    <scope>NUCLEOTIDE SEQUENCE [LARGE SCALE GENOMIC DNA]</scope>
    <source>
        <strain evidence="2">SA1</strain>
    </source>
</reference>
<evidence type="ECO:0000313" key="1">
    <source>
        <dbReference type="EMBL" id="AOR81300.1"/>
    </source>
</evidence>
<dbReference type="AlphaFoldDB" id="A0A1D8AGU0"/>
<protein>
    <submittedName>
        <fullName evidence="1">Transposase</fullName>
    </submittedName>
</protein>
<dbReference type="RefSeq" id="WP_069710383.1">
    <property type="nucleotide sequence ID" value="NZ_BSFC01000018.1"/>
</dbReference>
<name>A0A1D8AGU0_9SPHN</name>
<dbReference type="Pfam" id="PF05621">
    <property type="entry name" value="TniB"/>
    <property type="match status" value="1"/>
</dbReference>
<accession>A0A1D8AGU0</accession>
<keyword evidence="1" id="KW-0614">Plasmid</keyword>
<proteinExistence type="predicted"/>
<organism evidence="1 2">
    <name type="scientific">Novosphingobium resinovorum</name>
    <dbReference type="NCBI Taxonomy" id="158500"/>
    <lineage>
        <taxon>Bacteria</taxon>
        <taxon>Pseudomonadati</taxon>
        <taxon>Pseudomonadota</taxon>
        <taxon>Alphaproteobacteria</taxon>
        <taxon>Sphingomonadales</taxon>
        <taxon>Sphingomonadaceae</taxon>
        <taxon>Novosphingobium</taxon>
    </lineage>
</organism>
<dbReference type="Proteomes" id="UP000094626">
    <property type="component" value="Plasmid pSA3"/>
</dbReference>
<keyword evidence="2" id="KW-1185">Reference proteome</keyword>
<dbReference type="SUPFAM" id="SSF52540">
    <property type="entry name" value="P-loop containing nucleoside triphosphate hydrolases"/>
    <property type="match status" value="1"/>
</dbReference>